<proteinExistence type="predicted"/>
<evidence type="ECO:0000313" key="2">
    <source>
        <dbReference type="Proteomes" id="UP000003416"/>
    </source>
</evidence>
<dbReference type="Proteomes" id="UP000003416">
    <property type="component" value="Unassembled WGS sequence"/>
</dbReference>
<dbReference type="EMBL" id="AFBN01000019">
    <property type="protein sequence ID" value="EGF58723.1"/>
    <property type="molecule type" value="Genomic_DNA"/>
</dbReference>
<organism evidence="1 2">
    <name type="scientific">Bacteroides fluxus YIT 12057</name>
    <dbReference type="NCBI Taxonomy" id="763034"/>
    <lineage>
        <taxon>Bacteria</taxon>
        <taxon>Pseudomonadati</taxon>
        <taxon>Bacteroidota</taxon>
        <taxon>Bacteroidia</taxon>
        <taxon>Bacteroidales</taxon>
        <taxon>Bacteroidaceae</taxon>
        <taxon>Bacteroides</taxon>
    </lineage>
</organism>
<dbReference type="HOGENOM" id="CLU_2520663_0_0_10"/>
<dbReference type="AlphaFoldDB" id="F3PQW5"/>
<dbReference type="STRING" id="763034.HMPREF9446_01113"/>
<accession>F3PQW5</accession>
<comment type="caution">
    <text evidence="1">The sequence shown here is derived from an EMBL/GenBank/DDBJ whole genome shotgun (WGS) entry which is preliminary data.</text>
</comment>
<sequence length="84" mass="9443">MPFIIFTDKDIENASDFSEIVIEFSFNSSFSMVIKDKQGYPPTDIPTIQTLHPRKEGCISFPIHAPVLLTDTLVKAMHAEGIPY</sequence>
<name>F3PQW5_9BACE</name>
<reference evidence="1 2" key="1">
    <citation type="submission" date="2011-02" db="EMBL/GenBank/DDBJ databases">
        <authorList>
            <person name="Weinstock G."/>
            <person name="Sodergren E."/>
            <person name="Clifton S."/>
            <person name="Fulton L."/>
            <person name="Fulton B."/>
            <person name="Courtney L."/>
            <person name="Fronick C."/>
            <person name="Harrison M."/>
            <person name="Strong C."/>
            <person name="Farmer C."/>
            <person name="Delahaunty K."/>
            <person name="Markovic C."/>
            <person name="Hall O."/>
            <person name="Minx P."/>
            <person name="Tomlinson C."/>
            <person name="Mitreva M."/>
            <person name="Hou S."/>
            <person name="Chen J."/>
            <person name="Wollam A."/>
            <person name="Pepin K.H."/>
            <person name="Johnson M."/>
            <person name="Bhonagiri V."/>
            <person name="Zhang X."/>
            <person name="Suruliraj S."/>
            <person name="Warren W."/>
            <person name="Chinwalla A."/>
            <person name="Mardis E.R."/>
            <person name="Wilson R.K."/>
        </authorList>
    </citation>
    <scope>NUCLEOTIDE SEQUENCE [LARGE SCALE GENOMIC DNA]</scope>
    <source>
        <strain evidence="1 2">YIT 12057</strain>
    </source>
</reference>
<protein>
    <submittedName>
        <fullName evidence="1">Uncharacterized protein</fullName>
    </submittedName>
</protein>
<gene>
    <name evidence="1" type="ORF">HMPREF9446_01113</name>
</gene>
<evidence type="ECO:0000313" key="1">
    <source>
        <dbReference type="EMBL" id="EGF58723.1"/>
    </source>
</evidence>
<keyword evidence="2" id="KW-1185">Reference proteome</keyword>